<evidence type="ECO:0000313" key="3">
    <source>
        <dbReference type="Proteomes" id="UP000636938"/>
    </source>
</evidence>
<dbReference type="RefSeq" id="WP_191768208.1">
    <property type="nucleotide sequence ID" value="NZ_JACSQS010000001.1"/>
</dbReference>
<gene>
    <name evidence="2" type="ORF">H9654_00670</name>
</gene>
<protein>
    <submittedName>
        <fullName evidence="2">DUF2280 domain-containing protein</fullName>
    </submittedName>
</protein>
<proteinExistence type="predicted"/>
<organism evidence="2 3">
    <name type="scientific">Stenotrophomonas lacuserhaii</name>
    <dbReference type="NCBI Taxonomy" id="2760084"/>
    <lineage>
        <taxon>Bacteria</taxon>
        <taxon>Pseudomonadati</taxon>
        <taxon>Pseudomonadota</taxon>
        <taxon>Gammaproteobacteria</taxon>
        <taxon>Lysobacterales</taxon>
        <taxon>Lysobacteraceae</taxon>
        <taxon>Stenotrophomonas</taxon>
    </lineage>
</organism>
<dbReference type="InterPro" id="IPR018738">
    <property type="entry name" value="DUF2280"/>
</dbReference>
<name>A0A8X8K0U2_9GAMM</name>
<keyword evidence="3" id="KW-1185">Reference proteome</keyword>
<dbReference type="Pfam" id="PF10045">
    <property type="entry name" value="DUF2280"/>
    <property type="match status" value="1"/>
</dbReference>
<evidence type="ECO:0000313" key="2">
    <source>
        <dbReference type="EMBL" id="MBD7952704.1"/>
    </source>
</evidence>
<reference evidence="2 3" key="1">
    <citation type="submission" date="2020-08" db="EMBL/GenBank/DDBJ databases">
        <title>A Genomic Blueprint of the Chicken Gut Microbiome.</title>
        <authorList>
            <person name="Gilroy R."/>
            <person name="Ravi A."/>
            <person name="Getino M."/>
            <person name="Pursley I."/>
            <person name="Horton D.L."/>
            <person name="Alikhan N.-F."/>
            <person name="Baker D."/>
            <person name="Gharbi K."/>
            <person name="Hall N."/>
            <person name="Watson M."/>
            <person name="Adriaenssens E.M."/>
            <person name="Foster-Nyarko E."/>
            <person name="Jarju S."/>
            <person name="Secka A."/>
            <person name="Antonio M."/>
            <person name="Oren A."/>
            <person name="Chaudhuri R."/>
            <person name="La Ragione R.M."/>
            <person name="Hildebrand F."/>
            <person name="Pallen M.J."/>
        </authorList>
    </citation>
    <scope>NUCLEOTIDE SEQUENCE [LARGE SCALE GENOMIC DNA]</scope>
    <source>
        <strain evidence="2 3">Sa5BUN4</strain>
    </source>
</reference>
<dbReference type="EMBL" id="JACSQS010000001">
    <property type="protein sequence ID" value="MBD7952704.1"/>
    <property type="molecule type" value="Genomic_DNA"/>
</dbReference>
<feature type="region of interest" description="Disordered" evidence="1">
    <location>
        <begin position="116"/>
        <end position="143"/>
    </location>
</feature>
<evidence type="ECO:0000256" key="1">
    <source>
        <dbReference type="SAM" id="MobiDB-lite"/>
    </source>
</evidence>
<dbReference type="Proteomes" id="UP000636938">
    <property type="component" value="Unassembled WGS sequence"/>
</dbReference>
<comment type="caution">
    <text evidence="2">The sequence shown here is derived from an EMBL/GenBank/DDBJ whole genome shotgun (WGS) entry which is preliminary data.</text>
</comment>
<sequence length="157" mass="17384">MPALSPDIKTFIVQQLACFDTPTQVVDAVKSEYGQAVSRQVVEGHDPTKKAGQKLAKRWVDLFNETRERFKTETADIPIANKAYRLRALHRMAVRAESIKNMALAAQLMEQAAKETGGAYTNKQQLEHSGPNGAPIQSADMTPGRFRDVARGLMEDV</sequence>
<dbReference type="AlphaFoldDB" id="A0A8X8K0U2"/>
<accession>A0A8X8K0U2</accession>